<proteinExistence type="predicted"/>
<evidence type="ECO:0000256" key="1">
    <source>
        <dbReference type="SAM" id="MobiDB-lite"/>
    </source>
</evidence>
<dbReference type="OrthoDB" id="9798761at2"/>
<dbReference type="AlphaFoldDB" id="A0A2N3KIT3"/>
<protein>
    <recommendedName>
        <fullName evidence="2">GmrSD restriction endonucleases N-terminal domain-containing protein</fullName>
    </recommendedName>
</protein>
<reference evidence="3 4" key="1">
    <citation type="submission" date="2017-09" db="EMBL/GenBank/DDBJ databases">
        <title>Biodiversity and function of Thalassospira species in the particle-attached aromatic-hydrocarbon-degrading consortia from the surface seawater of the South China Sea.</title>
        <authorList>
            <person name="Dong C."/>
            <person name="Liu R."/>
            <person name="Shao Z."/>
        </authorList>
    </citation>
    <scope>NUCLEOTIDE SEQUENCE [LARGE SCALE GENOMIC DNA]</scope>
    <source>
        <strain evidence="3 4">CSC1P2</strain>
    </source>
</reference>
<dbReference type="RefSeq" id="WP_101270301.1">
    <property type="nucleotide sequence ID" value="NZ_NWTK01000017.1"/>
</dbReference>
<dbReference type="EMBL" id="NWTK01000017">
    <property type="protein sequence ID" value="PKR50469.1"/>
    <property type="molecule type" value="Genomic_DNA"/>
</dbReference>
<dbReference type="InterPro" id="IPR004919">
    <property type="entry name" value="GmrSD_N"/>
</dbReference>
<comment type="caution">
    <text evidence="3">The sequence shown here is derived from an EMBL/GenBank/DDBJ whole genome shotgun (WGS) entry which is preliminary data.</text>
</comment>
<feature type="domain" description="GmrSD restriction endonucleases N-terminal" evidence="2">
    <location>
        <begin position="13"/>
        <end position="217"/>
    </location>
</feature>
<dbReference type="PANTHER" id="PTHR37292">
    <property type="entry name" value="VNG6097C"/>
    <property type="match status" value="1"/>
</dbReference>
<accession>A0A2N3KIT3</accession>
<gene>
    <name evidence="3" type="ORF">COO20_21595</name>
</gene>
<sequence length="555" mass="64133">MMLPSPTHSNYTNLLTDIERGQVKIPQFQRDFVWTMQKSAALLDSIIKGYPVGTFIFWSTKDRLRSVRDLGNTPLPEPKDGETVSFVLDGQQRLTSLYAALRGIKVERNSGKTDDFADMFIYLDAGEDDQIVVTEVADLAEGTWIRLRDLIHGSFQQLAAFPPHYHERLSEYRRRIESYDFSIILVKDVPIDVATEIFTRINVGGKPLSVFEIMVAKTYDEPREFDLAEKFDELVARLEPLDYETISDATLLQLVSLILTKECKKQTILKLSKADFIDTWPRATDAFERAVEFFRNSYRIPVSQLLPYNTLLVPFAYFFFHHPDKPSAEQRPLLEDFFWRCSLGGRYSSAVESKLAQDVRRIDRILKGKSPDYDWAVDISPDFLLENGWFNAGRSSIKAILCLYAFQEPKSFNDDSIVSIRNYWLKQANSKNYHHFFPRTYLGKKNVEEWRINNILNITIVDDYLNKREIRAKPPATYMKAFRKSNKALDKTMASHLIGDLDDFGVWANDYDTFLAKRAKLVSAELAKRIISRQIDTDGQPSRDDDYEEEAVAFE</sequence>
<dbReference type="Proteomes" id="UP000233597">
    <property type="component" value="Unassembled WGS sequence"/>
</dbReference>
<dbReference type="Pfam" id="PF03235">
    <property type="entry name" value="GmrSD_N"/>
    <property type="match status" value="1"/>
</dbReference>
<dbReference type="PANTHER" id="PTHR37292:SF2">
    <property type="entry name" value="DUF262 DOMAIN-CONTAINING PROTEIN"/>
    <property type="match status" value="1"/>
</dbReference>
<evidence type="ECO:0000259" key="2">
    <source>
        <dbReference type="Pfam" id="PF03235"/>
    </source>
</evidence>
<feature type="compositionally biased region" description="Acidic residues" evidence="1">
    <location>
        <begin position="545"/>
        <end position="555"/>
    </location>
</feature>
<evidence type="ECO:0000313" key="3">
    <source>
        <dbReference type="EMBL" id="PKR50469.1"/>
    </source>
</evidence>
<feature type="region of interest" description="Disordered" evidence="1">
    <location>
        <begin position="536"/>
        <end position="555"/>
    </location>
</feature>
<evidence type="ECO:0000313" key="4">
    <source>
        <dbReference type="Proteomes" id="UP000233597"/>
    </source>
</evidence>
<organism evidence="3 4">
    <name type="scientific">Thalassospira marina</name>
    <dbReference type="NCBI Taxonomy" id="2048283"/>
    <lineage>
        <taxon>Bacteria</taxon>
        <taxon>Pseudomonadati</taxon>
        <taxon>Pseudomonadota</taxon>
        <taxon>Alphaproteobacteria</taxon>
        <taxon>Rhodospirillales</taxon>
        <taxon>Thalassospiraceae</taxon>
        <taxon>Thalassospira</taxon>
    </lineage>
</organism>
<name>A0A2N3KIT3_9PROT</name>